<feature type="active site" evidence="2">
    <location>
        <position position="170"/>
    </location>
</feature>
<dbReference type="PANTHER" id="PTHR10458:SF22">
    <property type="entry name" value="PEPTIDE DEFORMYLASE"/>
    <property type="match status" value="1"/>
</dbReference>
<dbReference type="Gene3D" id="3.90.45.10">
    <property type="entry name" value="Peptide deformylase"/>
    <property type="match status" value="1"/>
</dbReference>
<dbReference type="InterPro" id="IPR023635">
    <property type="entry name" value="Peptide_deformylase"/>
</dbReference>
<evidence type="ECO:0000256" key="2">
    <source>
        <dbReference type="HAMAP-Rule" id="MF_00163"/>
    </source>
</evidence>
<keyword evidence="4" id="KW-1185">Reference proteome</keyword>
<evidence type="ECO:0000313" key="3">
    <source>
        <dbReference type="EMBL" id="TWT94870.1"/>
    </source>
</evidence>
<keyword evidence="2 3" id="KW-0378">Hydrolase</keyword>
<evidence type="ECO:0000256" key="1">
    <source>
        <dbReference type="ARBA" id="ARBA00010759"/>
    </source>
</evidence>
<dbReference type="InterPro" id="IPR036821">
    <property type="entry name" value="Peptide_deformylase_sf"/>
</dbReference>
<keyword evidence="2" id="KW-0408">Iron</keyword>
<feature type="binding site" evidence="2">
    <location>
        <position position="169"/>
    </location>
    <ligand>
        <name>Fe cation</name>
        <dbReference type="ChEBI" id="CHEBI:24875"/>
    </ligand>
</feature>
<keyword evidence="2" id="KW-0648">Protein biosynthesis</keyword>
<accession>A0A5C6A659</accession>
<name>A0A5C6A659_9BACT</name>
<dbReference type="SUPFAM" id="SSF56420">
    <property type="entry name" value="Peptide deformylase"/>
    <property type="match status" value="1"/>
</dbReference>
<feature type="binding site" evidence="2">
    <location>
        <position position="173"/>
    </location>
    <ligand>
        <name>Fe cation</name>
        <dbReference type="ChEBI" id="CHEBI:24875"/>
    </ligand>
</feature>
<dbReference type="EMBL" id="SJPM01000007">
    <property type="protein sequence ID" value="TWT94870.1"/>
    <property type="molecule type" value="Genomic_DNA"/>
</dbReference>
<comment type="similarity">
    <text evidence="1 2">Belongs to the polypeptide deformylase family.</text>
</comment>
<keyword evidence="2" id="KW-0479">Metal-binding</keyword>
<dbReference type="AlphaFoldDB" id="A0A5C6A659"/>
<protein>
    <recommendedName>
        <fullName evidence="2">Peptide deformylase</fullName>
        <shortName evidence="2">PDF</shortName>
        <ecNumber evidence="2">3.5.1.88</ecNumber>
    </recommendedName>
    <alternativeName>
        <fullName evidence="2">Polypeptide deformylase</fullName>
    </alternativeName>
</protein>
<comment type="caution">
    <text evidence="3">The sequence shown here is derived from an EMBL/GenBank/DDBJ whole genome shotgun (WGS) entry which is preliminary data.</text>
</comment>
<dbReference type="Proteomes" id="UP000316213">
    <property type="component" value="Unassembled WGS sequence"/>
</dbReference>
<feature type="binding site" evidence="2">
    <location>
        <position position="127"/>
    </location>
    <ligand>
        <name>Fe cation</name>
        <dbReference type="ChEBI" id="CHEBI:24875"/>
    </ligand>
</feature>
<dbReference type="GO" id="GO:0006412">
    <property type="term" value="P:translation"/>
    <property type="evidence" value="ECO:0007669"/>
    <property type="project" value="UniProtKB-UniRule"/>
</dbReference>
<dbReference type="EC" id="3.5.1.88" evidence="2"/>
<gene>
    <name evidence="2 3" type="primary">def</name>
    <name evidence="3" type="ORF">Pla100_34410</name>
</gene>
<dbReference type="HAMAP" id="MF_00163">
    <property type="entry name" value="Pep_deformylase"/>
    <property type="match status" value="1"/>
</dbReference>
<dbReference type="Pfam" id="PF01327">
    <property type="entry name" value="Pep_deformylase"/>
    <property type="match status" value="1"/>
</dbReference>
<dbReference type="PRINTS" id="PR01576">
    <property type="entry name" value="PDEFORMYLASE"/>
</dbReference>
<dbReference type="PANTHER" id="PTHR10458">
    <property type="entry name" value="PEPTIDE DEFORMYLASE"/>
    <property type="match status" value="1"/>
</dbReference>
<comment type="function">
    <text evidence="2">Removes the formyl group from the N-terminal Met of newly synthesized proteins. Requires at least a dipeptide for an efficient rate of reaction. N-terminal L-methionine is a prerequisite for activity but the enzyme has broad specificity at other positions.</text>
</comment>
<sequence length="229" mass="26339">MIRASQVTLGPPVVIGRWIHHIDEFLTDHLILTDAMALSIIHYPHPTLRHRSKPIVRVDQRLKDLAQEMLDLMYENEGVGLAANQVDLPIRMFVANETGRRGEGQEWVVINPVIDRPKGSEASQEGCLSVPGIYAQVKRPKTIRLQGYDLQGNEINMELSGFLSRVMQHEVDHLDGVMFFDRMSEEARRDLEDQLYEFQTTFDSMRRTGNIPNDDTIAKQIAQWERIYT</sequence>
<proteinExistence type="inferred from homology"/>
<dbReference type="CDD" id="cd00487">
    <property type="entry name" value="Pep_deformylase"/>
    <property type="match status" value="1"/>
</dbReference>
<reference evidence="3 4" key="1">
    <citation type="submission" date="2019-02" db="EMBL/GenBank/DDBJ databases">
        <title>Deep-cultivation of Planctomycetes and their phenomic and genomic characterization uncovers novel biology.</title>
        <authorList>
            <person name="Wiegand S."/>
            <person name="Jogler M."/>
            <person name="Boedeker C."/>
            <person name="Pinto D."/>
            <person name="Vollmers J."/>
            <person name="Rivas-Marin E."/>
            <person name="Kohn T."/>
            <person name="Peeters S.H."/>
            <person name="Heuer A."/>
            <person name="Rast P."/>
            <person name="Oberbeckmann S."/>
            <person name="Bunk B."/>
            <person name="Jeske O."/>
            <person name="Meyerdierks A."/>
            <person name="Storesund J.E."/>
            <person name="Kallscheuer N."/>
            <person name="Luecker S."/>
            <person name="Lage O.M."/>
            <person name="Pohl T."/>
            <person name="Merkel B.J."/>
            <person name="Hornburger P."/>
            <person name="Mueller R.-W."/>
            <person name="Bruemmer F."/>
            <person name="Labrenz M."/>
            <person name="Spormann A.M."/>
            <person name="Op Den Camp H."/>
            <person name="Overmann J."/>
            <person name="Amann R."/>
            <person name="Jetten M.S.M."/>
            <person name="Mascher T."/>
            <person name="Medema M.H."/>
            <person name="Devos D.P."/>
            <person name="Kaster A.-K."/>
            <person name="Ovreas L."/>
            <person name="Rohde M."/>
            <person name="Galperin M.Y."/>
            <person name="Jogler C."/>
        </authorList>
    </citation>
    <scope>NUCLEOTIDE SEQUENCE [LARGE SCALE GENOMIC DNA]</scope>
    <source>
        <strain evidence="3 4">Pla100</strain>
    </source>
</reference>
<comment type="catalytic activity">
    <reaction evidence="2">
        <text>N-terminal N-formyl-L-methionyl-[peptide] + H2O = N-terminal L-methionyl-[peptide] + formate</text>
        <dbReference type="Rhea" id="RHEA:24420"/>
        <dbReference type="Rhea" id="RHEA-COMP:10639"/>
        <dbReference type="Rhea" id="RHEA-COMP:10640"/>
        <dbReference type="ChEBI" id="CHEBI:15377"/>
        <dbReference type="ChEBI" id="CHEBI:15740"/>
        <dbReference type="ChEBI" id="CHEBI:49298"/>
        <dbReference type="ChEBI" id="CHEBI:64731"/>
        <dbReference type="EC" id="3.5.1.88"/>
    </reaction>
</comment>
<dbReference type="GO" id="GO:0042586">
    <property type="term" value="F:peptide deformylase activity"/>
    <property type="evidence" value="ECO:0007669"/>
    <property type="project" value="UniProtKB-UniRule"/>
</dbReference>
<dbReference type="GO" id="GO:0046872">
    <property type="term" value="F:metal ion binding"/>
    <property type="evidence" value="ECO:0007669"/>
    <property type="project" value="UniProtKB-KW"/>
</dbReference>
<comment type="cofactor">
    <cofactor evidence="2">
        <name>Fe(2+)</name>
        <dbReference type="ChEBI" id="CHEBI:29033"/>
    </cofactor>
    <text evidence="2">Binds 1 Fe(2+) ion.</text>
</comment>
<evidence type="ECO:0000313" key="4">
    <source>
        <dbReference type="Proteomes" id="UP000316213"/>
    </source>
</evidence>
<dbReference type="NCBIfam" id="TIGR00079">
    <property type="entry name" value="pept_deformyl"/>
    <property type="match status" value="1"/>
</dbReference>
<organism evidence="3 4">
    <name type="scientific">Neorhodopirellula pilleata</name>
    <dbReference type="NCBI Taxonomy" id="2714738"/>
    <lineage>
        <taxon>Bacteria</taxon>
        <taxon>Pseudomonadati</taxon>
        <taxon>Planctomycetota</taxon>
        <taxon>Planctomycetia</taxon>
        <taxon>Pirellulales</taxon>
        <taxon>Pirellulaceae</taxon>
        <taxon>Neorhodopirellula</taxon>
    </lineage>
</organism>
<dbReference type="NCBIfam" id="NF001159">
    <property type="entry name" value="PRK00150.1-3"/>
    <property type="match status" value="1"/>
</dbReference>